<protein>
    <submittedName>
        <fullName evidence="2">Uncharacterized protein</fullName>
    </submittedName>
</protein>
<organism evidence="2 3">
    <name type="scientific">Mameliella alba</name>
    <dbReference type="NCBI Taxonomy" id="561184"/>
    <lineage>
        <taxon>Bacteria</taxon>
        <taxon>Pseudomonadati</taxon>
        <taxon>Pseudomonadota</taxon>
        <taxon>Alphaproteobacteria</taxon>
        <taxon>Rhodobacterales</taxon>
        <taxon>Roseobacteraceae</taxon>
        <taxon>Mameliella</taxon>
    </lineage>
</organism>
<dbReference type="RefSeq" id="WP_043147294.1">
    <property type="nucleotide sequence ID" value="NZ_JSUQ01000052.1"/>
</dbReference>
<proteinExistence type="predicted"/>
<dbReference type="Proteomes" id="UP000030960">
    <property type="component" value="Unassembled WGS sequence"/>
</dbReference>
<evidence type="ECO:0000313" key="3">
    <source>
        <dbReference type="Proteomes" id="UP000030960"/>
    </source>
</evidence>
<feature type="transmembrane region" description="Helical" evidence="1">
    <location>
        <begin position="190"/>
        <end position="215"/>
    </location>
</feature>
<keyword evidence="1" id="KW-0812">Transmembrane</keyword>
<keyword evidence="1" id="KW-0472">Membrane</keyword>
<reference evidence="2 3" key="1">
    <citation type="submission" date="2014-10" db="EMBL/GenBank/DDBJ databases">
        <title>Genome sequence of Ponticoccus sp. strain UMTAT08 isolated from clonal culture of toxic dinoflagellate Alexandrium tamiyavanichii.</title>
        <authorList>
            <person name="Gan H.Y."/>
            <person name="Muhd D.-D."/>
            <person name="Mohd Noor M.E."/>
            <person name="Yeong Y.S."/>
            <person name="Usup G."/>
        </authorList>
    </citation>
    <scope>NUCLEOTIDE SEQUENCE [LARGE SCALE GENOMIC DNA]</scope>
    <source>
        <strain evidence="2 3">UMTAT08</strain>
    </source>
</reference>
<dbReference type="AlphaFoldDB" id="A0A0B3REL9"/>
<dbReference type="OrthoDB" id="8255275at2"/>
<evidence type="ECO:0000256" key="1">
    <source>
        <dbReference type="SAM" id="Phobius"/>
    </source>
</evidence>
<keyword evidence="3" id="KW-1185">Reference proteome</keyword>
<evidence type="ECO:0000313" key="2">
    <source>
        <dbReference type="EMBL" id="KHQ49690.1"/>
    </source>
</evidence>
<name>A0A0B3REL9_9RHOB</name>
<comment type="caution">
    <text evidence="2">The sequence shown here is derived from an EMBL/GenBank/DDBJ whole genome shotgun (WGS) entry which is preliminary data.</text>
</comment>
<accession>A0A0B3REL9</accession>
<dbReference type="EMBL" id="JSUQ01000052">
    <property type="protein sequence ID" value="KHQ49690.1"/>
    <property type="molecule type" value="Genomic_DNA"/>
</dbReference>
<feature type="transmembrane region" description="Helical" evidence="1">
    <location>
        <begin position="71"/>
        <end position="91"/>
    </location>
</feature>
<gene>
    <name evidence="2" type="ORF">OA50_05766</name>
</gene>
<sequence length="221" mass="25296">MKSRTDWKLVRWESVKAVANNDFTRVVGLIPIAGYLILFNDEIAGMLSFDALAGVGGTERSPFLLDGLTKLRLVFFGSLFVFGSFVTFRVFRPEVLEAAKNDLEFSEVVRQRYSVYELAQIEERVHSESWVERIEAFWTVLGKQRSKKPVVSGFRPDVRADMFSKHGDYIGFLAREWWVGMMHTNKPARIISLVFGFLGYFMLVVPTMDIAQAVLRHIFIG</sequence>
<keyword evidence="1" id="KW-1133">Transmembrane helix</keyword>